<feature type="repeat" description="WD" evidence="4">
    <location>
        <begin position="16"/>
        <end position="48"/>
    </location>
</feature>
<comment type="caution">
    <text evidence="5">The sequence shown here is derived from an EMBL/GenBank/DDBJ whole genome shotgun (WGS) entry which is preliminary data.</text>
</comment>
<keyword evidence="2" id="KW-0963">Cytoplasm</keyword>
<comment type="subcellular location">
    <subcellularLocation>
        <location evidence="1">Cytoplasm</location>
    </subcellularLocation>
</comment>
<dbReference type="SUPFAM" id="SSF50978">
    <property type="entry name" value="WD40 repeat-like"/>
    <property type="match status" value="1"/>
</dbReference>
<reference evidence="5" key="1">
    <citation type="submission" date="2022-12" db="EMBL/GenBank/DDBJ databases">
        <authorList>
            <person name="Webb A."/>
        </authorList>
    </citation>
    <scope>NUCLEOTIDE SEQUENCE</scope>
    <source>
        <strain evidence="5">Pd1</strain>
    </source>
</reference>
<sequence length="140" mass="16065">MMEASSGVPSVCVRELHSHQGPINAIRFNSKGTYVMTCGQDKTVKLWNPHRDEAEKPNEALLVKTYEGRHGYDVRDVTIARDNSKFASCGRDRDIFMWDVSTAQVVRKFEYQQTLVPMTKTIRAWDIRARNAYMPIPSSR</sequence>
<dbReference type="InterPro" id="IPR051980">
    <property type="entry name" value="WD_repeat_MORG1"/>
</dbReference>
<dbReference type="GO" id="GO:0005737">
    <property type="term" value="C:cytoplasm"/>
    <property type="evidence" value="ECO:0007669"/>
    <property type="project" value="UniProtKB-SubCell"/>
</dbReference>
<dbReference type="Gene3D" id="2.130.10.10">
    <property type="entry name" value="YVTN repeat-like/Quinoprotein amine dehydrogenase"/>
    <property type="match status" value="1"/>
</dbReference>
<evidence type="ECO:0000256" key="4">
    <source>
        <dbReference type="PROSITE-ProRule" id="PRU00221"/>
    </source>
</evidence>
<dbReference type="PANTHER" id="PTHR22842:SF3">
    <property type="entry name" value="WD REPEAT DOMAIN-CONTAINING PROTEIN 83"/>
    <property type="match status" value="1"/>
</dbReference>
<dbReference type="Proteomes" id="UP001162029">
    <property type="component" value="Unassembled WGS sequence"/>
</dbReference>
<dbReference type="SMART" id="SM00320">
    <property type="entry name" value="WD40"/>
    <property type="match status" value="2"/>
</dbReference>
<comment type="similarity">
    <text evidence="3">Belongs to the WD repeat MORG1 family.</text>
</comment>
<dbReference type="GO" id="GO:0000398">
    <property type="term" value="P:mRNA splicing, via spliceosome"/>
    <property type="evidence" value="ECO:0007669"/>
    <property type="project" value="TreeGrafter"/>
</dbReference>
<evidence type="ECO:0000256" key="3">
    <source>
        <dbReference type="ARBA" id="ARBA00038145"/>
    </source>
</evidence>
<evidence type="ECO:0000256" key="1">
    <source>
        <dbReference type="ARBA" id="ARBA00004496"/>
    </source>
</evidence>
<dbReference type="EMBL" id="CANTFM010000461">
    <property type="protein sequence ID" value="CAI5722248.1"/>
    <property type="molecule type" value="Genomic_DNA"/>
</dbReference>
<dbReference type="InterPro" id="IPR001680">
    <property type="entry name" value="WD40_rpt"/>
</dbReference>
<dbReference type="InterPro" id="IPR015943">
    <property type="entry name" value="WD40/YVTN_repeat-like_dom_sf"/>
</dbReference>
<evidence type="ECO:0000256" key="2">
    <source>
        <dbReference type="ARBA" id="ARBA00022490"/>
    </source>
</evidence>
<keyword evidence="4" id="KW-0853">WD repeat</keyword>
<proteinExistence type="inferred from homology"/>
<dbReference type="PANTHER" id="PTHR22842">
    <property type="entry name" value="WD40 REPEAT PROTEIN"/>
    <property type="match status" value="1"/>
</dbReference>
<accession>A0AAV0TN00</accession>
<dbReference type="Pfam" id="PF00400">
    <property type="entry name" value="WD40"/>
    <property type="match status" value="2"/>
</dbReference>
<dbReference type="GO" id="GO:0071013">
    <property type="term" value="C:catalytic step 2 spliceosome"/>
    <property type="evidence" value="ECO:0007669"/>
    <property type="project" value="TreeGrafter"/>
</dbReference>
<keyword evidence="6" id="KW-1185">Reference proteome</keyword>
<evidence type="ECO:0000313" key="6">
    <source>
        <dbReference type="Proteomes" id="UP001162029"/>
    </source>
</evidence>
<organism evidence="5 6">
    <name type="scientific">Peronospora destructor</name>
    <dbReference type="NCBI Taxonomy" id="86335"/>
    <lineage>
        <taxon>Eukaryota</taxon>
        <taxon>Sar</taxon>
        <taxon>Stramenopiles</taxon>
        <taxon>Oomycota</taxon>
        <taxon>Peronosporomycetes</taxon>
        <taxon>Peronosporales</taxon>
        <taxon>Peronosporaceae</taxon>
        <taxon>Peronospora</taxon>
    </lineage>
</organism>
<dbReference type="AlphaFoldDB" id="A0AAV0TN00"/>
<name>A0AAV0TN00_9STRA</name>
<dbReference type="PROSITE" id="PS50294">
    <property type="entry name" value="WD_REPEATS_REGION"/>
    <property type="match status" value="1"/>
</dbReference>
<protein>
    <submittedName>
        <fullName evidence="5">Uncharacterized protein</fullName>
    </submittedName>
</protein>
<feature type="repeat" description="WD" evidence="4">
    <location>
        <begin position="67"/>
        <end position="108"/>
    </location>
</feature>
<gene>
    <name evidence="5" type="ORF">PDE001_LOCUS2641</name>
</gene>
<dbReference type="InterPro" id="IPR036322">
    <property type="entry name" value="WD40_repeat_dom_sf"/>
</dbReference>
<dbReference type="PROSITE" id="PS50082">
    <property type="entry name" value="WD_REPEATS_2"/>
    <property type="match status" value="2"/>
</dbReference>
<evidence type="ECO:0000313" key="5">
    <source>
        <dbReference type="EMBL" id="CAI5722248.1"/>
    </source>
</evidence>